<name>A0A0A2GSK5_9FLAO</name>
<dbReference type="PANTHER" id="PTHR33371">
    <property type="entry name" value="INTERMEMBRANE PHOSPHOLIPID TRANSPORT SYSTEM BINDING PROTEIN MLAD-RELATED"/>
    <property type="match status" value="1"/>
</dbReference>
<comment type="caution">
    <text evidence="2">The sequence shown here is derived from an EMBL/GenBank/DDBJ whole genome shotgun (WGS) entry which is preliminary data.</text>
</comment>
<evidence type="ECO:0000313" key="2">
    <source>
        <dbReference type="EMBL" id="KGO05468.1"/>
    </source>
</evidence>
<dbReference type="Pfam" id="PF02470">
    <property type="entry name" value="MlaD"/>
    <property type="match status" value="1"/>
</dbReference>
<organism evidence="2 3">
    <name type="scientific">Dokdonia donghaensis DSW-1</name>
    <dbReference type="NCBI Taxonomy" id="1300343"/>
    <lineage>
        <taxon>Bacteria</taxon>
        <taxon>Pseudomonadati</taxon>
        <taxon>Bacteroidota</taxon>
        <taxon>Flavobacteriia</taxon>
        <taxon>Flavobacteriales</taxon>
        <taxon>Flavobacteriaceae</taxon>
        <taxon>Dokdonia</taxon>
    </lineage>
</organism>
<accession>A0A0A2GSK5</accession>
<sequence length="314" mass="34183">MSKEIKTAILVIAALLLLIFGYNYLKGNNLLDKSKILYAKYDNVEGLAPSSQVTINGLPVGRVLSIDFADSSGKLVVKFVVEKDFEFSNQSLARVYGGGLIGGKSLAIVPTYEKGQNAKTGDTLPGEMGEGIMELVNERLTPLQNQVEKVIGDTDSLLVNVNSVLDRDTRANLRDAIANFTTASKELKGISGSVNALLSENQVKLDRTIANLDKMSGNFATLSDSLSQIQMGTMVADLEKTIADFQEISNKLNSPEGTVGKLLNDEQLYLNLDRTANQMGDLLQDMKLNPKRYVHFSLFGKKPGAYTPPKDSLQ</sequence>
<protein>
    <submittedName>
        <fullName evidence="2">ABC transporter substrate-binding protein</fullName>
    </submittedName>
</protein>
<dbReference type="OrthoDB" id="9769132at2"/>
<reference evidence="2 3" key="1">
    <citation type="submission" date="2014-10" db="EMBL/GenBank/DDBJ databases">
        <title>Draft genome sequence of the proteorhodopsin-containing marine bacterium Dokdonia donghaensis.</title>
        <authorList>
            <person name="Gomez-Consarnau L."/>
            <person name="Gonzalez J.M."/>
            <person name="Riedel T."/>
            <person name="Jaenicke S."/>
            <person name="Wagner-Doebler I."/>
            <person name="Fuhrman J.A."/>
        </authorList>
    </citation>
    <scope>NUCLEOTIDE SEQUENCE [LARGE SCALE GENOMIC DNA]</scope>
    <source>
        <strain evidence="2 3">DSW-1</strain>
    </source>
</reference>
<dbReference type="PANTHER" id="PTHR33371:SF4">
    <property type="entry name" value="INTERMEMBRANE PHOSPHOLIPID TRANSPORT SYSTEM BINDING PROTEIN MLAD"/>
    <property type="match status" value="1"/>
</dbReference>
<dbReference type="InterPro" id="IPR052336">
    <property type="entry name" value="MlaD_Phospholipid_Transporter"/>
</dbReference>
<dbReference type="PATRIC" id="fig|1300343.5.peg.2468"/>
<evidence type="ECO:0000259" key="1">
    <source>
        <dbReference type="Pfam" id="PF02470"/>
    </source>
</evidence>
<dbReference type="EMBL" id="JSAQ01000001">
    <property type="protein sequence ID" value="KGO05468.1"/>
    <property type="molecule type" value="Genomic_DNA"/>
</dbReference>
<dbReference type="Proteomes" id="UP000030140">
    <property type="component" value="Unassembled WGS sequence"/>
</dbReference>
<dbReference type="RefSeq" id="WP_035324537.1">
    <property type="nucleotide sequence ID" value="NZ_CP015125.1"/>
</dbReference>
<keyword evidence="3" id="KW-1185">Reference proteome</keyword>
<gene>
    <name evidence="2" type="ORF">NV36_00475</name>
</gene>
<evidence type="ECO:0000313" key="3">
    <source>
        <dbReference type="Proteomes" id="UP000030140"/>
    </source>
</evidence>
<proteinExistence type="predicted"/>
<dbReference type="AlphaFoldDB" id="A0A0A2GSK5"/>
<feature type="domain" description="Mce/MlaD" evidence="1">
    <location>
        <begin position="36"/>
        <end position="110"/>
    </location>
</feature>
<dbReference type="KEGG" id="ddo:I597_2445"/>
<dbReference type="InterPro" id="IPR003399">
    <property type="entry name" value="Mce/MlaD"/>
</dbReference>